<dbReference type="Proteomes" id="UP000007796">
    <property type="component" value="Unassembled WGS sequence"/>
</dbReference>
<feature type="compositionally biased region" description="Acidic residues" evidence="1">
    <location>
        <begin position="374"/>
        <end position="390"/>
    </location>
</feature>
<feature type="compositionally biased region" description="Low complexity" evidence="1">
    <location>
        <begin position="1"/>
        <end position="20"/>
    </location>
</feature>
<feature type="region of interest" description="Disordered" evidence="1">
    <location>
        <begin position="97"/>
        <end position="135"/>
    </location>
</feature>
<accession>F0XP78</accession>
<dbReference type="OrthoDB" id="3595585at2759"/>
<feature type="region of interest" description="Disordered" evidence="1">
    <location>
        <begin position="573"/>
        <end position="594"/>
    </location>
</feature>
<feature type="compositionally biased region" description="Low complexity" evidence="1">
    <location>
        <begin position="361"/>
        <end position="373"/>
    </location>
</feature>
<proteinExistence type="predicted"/>
<dbReference type="InParanoid" id="F0XP78"/>
<organism evidence="3">
    <name type="scientific">Grosmannia clavigera (strain kw1407 / UAMH 11150)</name>
    <name type="common">Blue stain fungus</name>
    <name type="synonym">Graphiocladiella clavigera</name>
    <dbReference type="NCBI Taxonomy" id="655863"/>
    <lineage>
        <taxon>Eukaryota</taxon>
        <taxon>Fungi</taxon>
        <taxon>Dikarya</taxon>
        <taxon>Ascomycota</taxon>
        <taxon>Pezizomycotina</taxon>
        <taxon>Sordariomycetes</taxon>
        <taxon>Sordariomycetidae</taxon>
        <taxon>Ophiostomatales</taxon>
        <taxon>Ophiostomataceae</taxon>
        <taxon>Leptographium</taxon>
    </lineage>
</organism>
<gene>
    <name evidence="2" type="ORF">CMQ_7441</name>
</gene>
<feature type="compositionally biased region" description="Acidic residues" evidence="1">
    <location>
        <begin position="521"/>
        <end position="535"/>
    </location>
</feature>
<reference evidence="2 3" key="1">
    <citation type="journal article" date="2011" name="Proc. Natl. Acad. Sci. U.S.A.">
        <title>Genome and transcriptome analyses of the mountain pine beetle-fungal symbiont Grosmannia clavigera, a lodgepole pine pathogen.</title>
        <authorList>
            <person name="DiGuistini S."/>
            <person name="Wang Y."/>
            <person name="Liao N.Y."/>
            <person name="Taylor G."/>
            <person name="Tanguay P."/>
            <person name="Feau N."/>
            <person name="Henrissat B."/>
            <person name="Chan S.K."/>
            <person name="Hesse-Orce U."/>
            <person name="Alamouti S.M."/>
            <person name="Tsui C.K.M."/>
            <person name="Docking R.T."/>
            <person name="Levasseur A."/>
            <person name="Haridas S."/>
            <person name="Robertson G."/>
            <person name="Birol I."/>
            <person name="Holt R.A."/>
            <person name="Marra M.A."/>
            <person name="Hamelin R.C."/>
            <person name="Hirst M."/>
            <person name="Jones S.J.M."/>
            <person name="Bohlmann J."/>
            <person name="Breuil C."/>
        </authorList>
    </citation>
    <scope>NUCLEOTIDE SEQUENCE [LARGE SCALE GENOMIC DNA]</scope>
    <source>
        <strain evidence="3">kw1407 / UAMH 11150</strain>
    </source>
</reference>
<dbReference type="AlphaFoldDB" id="F0XP78"/>
<feature type="region of interest" description="Disordered" evidence="1">
    <location>
        <begin position="346"/>
        <end position="414"/>
    </location>
</feature>
<name>F0XP78_GROCL</name>
<feature type="compositionally biased region" description="Basic and acidic residues" evidence="1">
    <location>
        <begin position="101"/>
        <end position="113"/>
    </location>
</feature>
<dbReference type="eggNOG" id="ENOG502SKB6">
    <property type="taxonomic scope" value="Eukaryota"/>
</dbReference>
<protein>
    <recommendedName>
        <fullName evidence="4">Suppressor protein srp40</fullName>
    </recommendedName>
</protein>
<feature type="region of interest" description="Disordered" evidence="1">
    <location>
        <begin position="1"/>
        <end position="25"/>
    </location>
</feature>
<feature type="compositionally biased region" description="Basic and acidic residues" evidence="1">
    <location>
        <begin position="577"/>
        <end position="588"/>
    </location>
</feature>
<dbReference type="RefSeq" id="XP_014169921.1">
    <property type="nucleotide sequence ID" value="XM_014314446.1"/>
</dbReference>
<dbReference type="GeneID" id="25980986"/>
<evidence type="ECO:0000256" key="1">
    <source>
        <dbReference type="SAM" id="MobiDB-lite"/>
    </source>
</evidence>
<evidence type="ECO:0000313" key="2">
    <source>
        <dbReference type="EMBL" id="EFX00439.1"/>
    </source>
</evidence>
<feature type="region of interest" description="Disordered" evidence="1">
    <location>
        <begin position="434"/>
        <end position="556"/>
    </location>
</feature>
<feature type="compositionally biased region" description="Basic and acidic residues" evidence="1">
    <location>
        <begin position="186"/>
        <end position="215"/>
    </location>
</feature>
<dbReference type="HOGENOM" id="CLU_024590_0_0_1"/>
<evidence type="ECO:0000313" key="3">
    <source>
        <dbReference type="Proteomes" id="UP000007796"/>
    </source>
</evidence>
<dbReference type="STRING" id="655863.F0XP78"/>
<feature type="compositionally biased region" description="Acidic residues" evidence="1">
    <location>
        <begin position="465"/>
        <end position="477"/>
    </location>
</feature>
<feature type="region of interest" description="Disordered" evidence="1">
    <location>
        <begin position="175"/>
        <end position="215"/>
    </location>
</feature>
<dbReference type="EMBL" id="GL629801">
    <property type="protein sequence ID" value="EFX00439.1"/>
    <property type="molecule type" value="Genomic_DNA"/>
</dbReference>
<feature type="compositionally biased region" description="Basic and acidic residues" evidence="1">
    <location>
        <begin position="440"/>
        <end position="454"/>
    </location>
</feature>
<keyword evidence="3" id="KW-1185">Reference proteome</keyword>
<evidence type="ECO:0008006" key="4">
    <source>
        <dbReference type="Google" id="ProtNLM"/>
    </source>
</evidence>
<sequence>MTRPSATTASTPTATAPASSDPGYTRLHISPLDADLLSVIVPGSIRSDARNISYHGLQSFPEKRYGYVDLPSAAADKLRNKLNGAVLKGVKLRIQPARTRKKEEDGWAPRKQSDDDDSMAGFHRTRGRRENKDFMQSATFGLTTWRRLGGAAASEEIPGIQLEVGRQVKRGWTEGEDEKIARKKAKKEERNSSKSKKSADKPKTEQKMRQRAAKYTDKKECLMKTILPPKAMAAEKAAAAAAAPTTADAAAVVPEEEDEETRARRRKRDKRARHVVVHEFAHSTKFPTFLRSAGDGAAPLRANLEFVDGKGWVDGTGDVVEAMLSTRPAVVTAKIETEALKAKIEKVRKAQIVSSDDSSDTSDSGDSISSSGESSEEEEEEEDEDEDDENKETKMAEAPPMVERPKSSSSSKGLTIQIPAAVEVHPLEALYKKTKATAVGDDKTRGDADADKTAAEPFSFFGGSDDVDDADDGDDDGQPQPTTPYTEKELEWRHVRSAAPTPDTAHPSRSGSGRWPFGDRMEEDDDDNDDDENDNEAGATRDKEAAVTDDPTADFESWFWDNRGDLNRAWKRRRKTAAKEKRYRDNKARAGRAI</sequence>